<dbReference type="STRING" id="741276.A0A2S5BBD5"/>
<feature type="domain" description="HORMA" evidence="3">
    <location>
        <begin position="9"/>
        <end position="233"/>
    </location>
</feature>
<dbReference type="SUPFAM" id="SSF56019">
    <property type="entry name" value="The spindle assembly checkpoint protein mad2"/>
    <property type="match status" value="1"/>
</dbReference>
<protein>
    <recommendedName>
        <fullName evidence="3">HORMA domain-containing protein</fullName>
    </recommendedName>
</protein>
<feature type="region of interest" description="Disordered" evidence="2">
    <location>
        <begin position="242"/>
        <end position="267"/>
    </location>
</feature>
<proteinExistence type="inferred from homology"/>
<dbReference type="GO" id="GO:0016035">
    <property type="term" value="C:zeta DNA polymerase complex"/>
    <property type="evidence" value="ECO:0007669"/>
    <property type="project" value="TreeGrafter"/>
</dbReference>
<evidence type="ECO:0000256" key="1">
    <source>
        <dbReference type="ARBA" id="ARBA00010348"/>
    </source>
</evidence>
<evidence type="ECO:0000259" key="3">
    <source>
        <dbReference type="PROSITE" id="PS50815"/>
    </source>
</evidence>
<evidence type="ECO:0000313" key="4">
    <source>
        <dbReference type="EMBL" id="POY74080.1"/>
    </source>
</evidence>
<comment type="similarity">
    <text evidence="1">Belongs to the MAD2 family.</text>
</comment>
<dbReference type="Gene3D" id="3.30.900.10">
    <property type="entry name" value="HORMA domain"/>
    <property type="match status" value="1"/>
</dbReference>
<evidence type="ECO:0000313" key="5">
    <source>
        <dbReference type="Proteomes" id="UP000237144"/>
    </source>
</evidence>
<organism evidence="4 5">
    <name type="scientific">Rhodotorula taiwanensis</name>
    <dbReference type="NCBI Taxonomy" id="741276"/>
    <lineage>
        <taxon>Eukaryota</taxon>
        <taxon>Fungi</taxon>
        <taxon>Dikarya</taxon>
        <taxon>Basidiomycota</taxon>
        <taxon>Pucciniomycotina</taxon>
        <taxon>Microbotryomycetes</taxon>
        <taxon>Sporidiobolales</taxon>
        <taxon>Sporidiobolaceae</taxon>
        <taxon>Rhodotorula</taxon>
    </lineage>
</organism>
<feature type="compositionally biased region" description="Basic residues" evidence="2">
    <location>
        <begin position="256"/>
        <end position="267"/>
    </location>
</feature>
<dbReference type="InterPro" id="IPR003511">
    <property type="entry name" value="HORMA_dom"/>
</dbReference>
<dbReference type="PANTHER" id="PTHR11842:SF10">
    <property type="entry name" value="MITOTIC SPINDLE ASSEMBLY CHECKPOINT PROTEIN MAD2B"/>
    <property type="match status" value="1"/>
</dbReference>
<keyword evidence="5" id="KW-1185">Reference proteome</keyword>
<gene>
    <name evidence="4" type="ORF">BMF94_2892</name>
</gene>
<dbReference type="Proteomes" id="UP000237144">
    <property type="component" value="Unassembled WGS sequence"/>
</dbReference>
<dbReference type="PANTHER" id="PTHR11842">
    <property type="entry name" value="MITOTIC SPINDLE ASSEMBLY CHECKPOINT PROTEIN MAD2"/>
    <property type="match status" value="1"/>
</dbReference>
<reference evidence="4 5" key="1">
    <citation type="journal article" date="2018" name="Front. Microbiol.">
        <title>Prospects for Fungal Bioremediation of Acidic Radioactive Waste Sites: Characterization and Genome Sequence of Rhodotorula taiwanensis MD1149.</title>
        <authorList>
            <person name="Tkavc R."/>
            <person name="Matrosova V.Y."/>
            <person name="Grichenko O.E."/>
            <person name="Gostincar C."/>
            <person name="Volpe R.P."/>
            <person name="Klimenkova P."/>
            <person name="Gaidamakova E.K."/>
            <person name="Zhou C.E."/>
            <person name="Stewart B.J."/>
            <person name="Lyman M.G."/>
            <person name="Malfatti S.A."/>
            <person name="Rubinfeld B."/>
            <person name="Courtot M."/>
            <person name="Singh J."/>
            <person name="Dalgard C.L."/>
            <person name="Hamilton T."/>
            <person name="Frey K.G."/>
            <person name="Gunde-Cimerman N."/>
            <person name="Dugan L."/>
            <person name="Daly M.J."/>
        </authorList>
    </citation>
    <scope>NUCLEOTIDE SEQUENCE [LARGE SCALE GENOMIC DNA]</scope>
    <source>
        <strain evidence="4 5">MD1149</strain>
    </source>
</reference>
<dbReference type="OrthoDB" id="21254at2759"/>
<name>A0A2S5BBD5_9BASI</name>
<dbReference type="Pfam" id="PF02301">
    <property type="entry name" value="HORMA"/>
    <property type="match status" value="1"/>
</dbReference>
<dbReference type="InterPro" id="IPR045091">
    <property type="entry name" value="Mad2-like"/>
</dbReference>
<sequence>MSDAFLSYHETIDAVRDFLEVAFHTILYIRQVYPLGKCHLFEQVRKYGVTTWQCRNPLVSEYIGKIVSCIREELHKGTVRRVFLAIREDNPEATPLERFVFDIESLLLQSDLAQDGSDFVPRANGILPGDVEALLRACMIKLNVSTSYLSPIPPETALTFAVLLEVKDGSAPPASKAAKAGSVPAEWIPADQRDAMEDNGTGTGRGHTAARAQSTISPVTGVRLGMFNLDLQVEELAEKFGTDLPDDAATDSSGHFPRRDRKGKGRA</sequence>
<dbReference type="EMBL" id="PJQD01000029">
    <property type="protein sequence ID" value="POY74080.1"/>
    <property type="molecule type" value="Genomic_DNA"/>
</dbReference>
<dbReference type="PROSITE" id="PS50815">
    <property type="entry name" value="HORMA"/>
    <property type="match status" value="1"/>
</dbReference>
<accession>A0A2S5BBD5</accession>
<dbReference type="AlphaFoldDB" id="A0A2S5BBD5"/>
<dbReference type="InterPro" id="IPR036570">
    <property type="entry name" value="HORMA_dom_sf"/>
</dbReference>
<evidence type="ECO:0000256" key="2">
    <source>
        <dbReference type="SAM" id="MobiDB-lite"/>
    </source>
</evidence>
<comment type="caution">
    <text evidence="4">The sequence shown here is derived from an EMBL/GenBank/DDBJ whole genome shotgun (WGS) entry which is preliminary data.</text>
</comment>